<feature type="non-terminal residue" evidence="3">
    <location>
        <position position="1"/>
    </location>
</feature>
<dbReference type="InterPro" id="IPR036728">
    <property type="entry name" value="PBP_GOBP_sf"/>
</dbReference>
<dbReference type="Proteomes" id="UP000694941">
    <property type="component" value="Unplaced"/>
</dbReference>
<dbReference type="GeneID" id="106472832"/>
<dbReference type="SUPFAM" id="SSF47565">
    <property type="entry name" value="Insect pheromone/odorant-binding proteins"/>
    <property type="match status" value="1"/>
</dbReference>
<keyword evidence="2" id="KW-1185">Reference proteome</keyword>
<accession>A0ABM1BUJ9</accession>
<gene>
    <name evidence="3" type="primary">LOC106472832</name>
</gene>
<sequence>QINWGECPQLEPTQEEKSKKQTVIANCLKENPPPKPEDEPSPEVLEKHHADITTCALKTEGWFDDNNKYKFDRAKTEIEQKALNPEITEKIKGKHEECKGEAEERFADDFISQVKLYQACMDQNISTICGIQIVAPPQA</sequence>
<name>A0ABM1BUJ9_LIMPO</name>
<protein>
    <submittedName>
        <fullName evidence="3">Uncharacterized protein LOC106472832</fullName>
    </submittedName>
</protein>
<organism evidence="2 3">
    <name type="scientific">Limulus polyphemus</name>
    <name type="common">Atlantic horseshoe crab</name>
    <dbReference type="NCBI Taxonomy" id="6850"/>
    <lineage>
        <taxon>Eukaryota</taxon>
        <taxon>Metazoa</taxon>
        <taxon>Ecdysozoa</taxon>
        <taxon>Arthropoda</taxon>
        <taxon>Chelicerata</taxon>
        <taxon>Merostomata</taxon>
        <taxon>Xiphosura</taxon>
        <taxon>Limulidae</taxon>
        <taxon>Limulus</taxon>
    </lineage>
</organism>
<feature type="region of interest" description="Disordered" evidence="1">
    <location>
        <begin position="1"/>
        <end position="47"/>
    </location>
</feature>
<dbReference type="RefSeq" id="XP_013788954.1">
    <property type="nucleotide sequence ID" value="XM_013933500.1"/>
</dbReference>
<evidence type="ECO:0000256" key="1">
    <source>
        <dbReference type="SAM" id="MobiDB-lite"/>
    </source>
</evidence>
<evidence type="ECO:0000313" key="2">
    <source>
        <dbReference type="Proteomes" id="UP000694941"/>
    </source>
</evidence>
<reference evidence="3" key="1">
    <citation type="submission" date="2025-08" db="UniProtKB">
        <authorList>
            <consortium name="RefSeq"/>
        </authorList>
    </citation>
    <scope>IDENTIFICATION</scope>
    <source>
        <tissue evidence="3">Muscle</tissue>
    </source>
</reference>
<proteinExistence type="predicted"/>
<evidence type="ECO:0000313" key="3">
    <source>
        <dbReference type="RefSeq" id="XP_013788954.1"/>
    </source>
</evidence>